<sequence length="82" mass="8614">MLGDEQVEASGARATPDIEWEAREKPLGQVRCLRGGRTRVADLEPRLRPTLLALVEPRGDPGNMAGQAPGPSVVRAGTPSAG</sequence>
<protein>
    <submittedName>
        <fullName evidence="2">Uncharacterized protein</fullName>
    </submittedName>
</protein>
<keyword evidence="3" id="KW-1185">Reference proteome</keyword>
<gene>
    <name evidence="2" type="ORF">DY245_27920</name>
</gene>
<organism evidence="2 3">
    <name type="scientific">Streptomyces inhibens</name>
    <dbReference type="NCBI Taxonomy" id="2293571"/>
    <lineage>
        <taxon>Bacteria</taxon>
        <taxon>Bacillati</taxon>
        <taxon>Actinomycetota</taxon>
        <taxon>Actinomycetes</taxon>
        <taxon>Kitasatosporales</taxon>
        <taxon>Streptomycetaceae</taxon>
        <taxon>Streptomyces</taxon>
    </lineage>
</organism>
<accession>A0A371PXM5</accession>
<name>A0A371PXM5_STRIH</name>
<evidence type="ECO:0000313" key="2">
    <source>
        <dbReference type="EMBL" id="REK87220.1"/>
    </source>
</evidence>
<dbReference type="EMBL" id="QUAC01000223">
    <property type="protein sequence ID" value="REK87220.1"/>
    <property type="molecule type" value="Genomic_DNA"/>
</dbReference>
<reference evidence="2 3" key="1">
    <citation type="submission" date="2018-08" db="EMBL/GenBank/DDBJ databases">
        <title>Streptomyces NEAU-D10 sp. nov., a novel Actinomycete isolated from soil.</title>
        <authorList>
            <person name="Jin L."/>
        </authorList>
    </citation>
    <scope>NUCLEOTIDE SEQUENCE [LARGE SCALE GENOMIC DNA]</scope>
    <source>
        <strain evidence="2 3">NEAU-D10</strain>
    </source>
</reference>
<dbReference type="AlphaFoldDB" id="A0A371PXM5"/>
<dbReference type="OrthoDB" id="8782691at2"/>
<dbReference type="Proteomes" id="UP000262477">
    <property type="component" value="Unassembled WGS sequence"/>
</dbReference>
<feature type="region of interest" description="Disordered" evidence="1">
    <location>
        <begin position="56"/>
        <end position="82"/>
    </location>
</feature>
<comment type="caution">
    <text evidence="2">The sequence shown here is derived from an EMBL/GenBank/DDBJ whole genome shotgun (WGS) entry which is preliminary data.</text>
</comment>
<evidence type="ECO:0000256" key="1">
    <source>
        <dbReference type="SAM" id="MobiDB-lite"/>
    </source>
</evidence>
<proteinExistence type="predicted"/>
<evidence type="ECO:0000313" key="3">
    <source>
        <dbReference type="Proteomes" id="UP000262477"/>
    </source>
</evidence>